<dbReference type="SMART" id="SM00255">
    <property type="entry name" value="TIR"/>
    <property type="match status" value="1"/>
</dbReference>
<dbReference type="InterPro" id="IPR000157">
    <property type="entry name" value="TIR_dom"/>
</dbReference>
<dbReference type="Pfam" id="PF04471">
    <property type="entry name" value="Mrr_cat"/>
    <property type="match status" value="1"/>
</dbReference>
<dbReference type="Proteomes" id="UP000734511">
    <property type="component" value="Unassembled WGS sequence"/>
</dbReference>
<dbReference type="Gene3D" id="3.40.1350.10">
    <property type="match status" value="1"/>
</dbReference>
<dbReference type="EMBL" id="JAATEJ010000022">
    <property type="protein sequence ID" value="NJP46519.1"/>
    <property type="molecule type" value="Genomic_DNA"/>
</dbReference>
<feature type="domain" description="TIR" evidence="1">
    <location>
        <begin position="10"/>
        <end position="160"/>
    </location>
</feature>
<evidence type="ECO:0000259" key="1">
    <source>
        <dbReference type="SMART" id="SM00255"/>
    </source>
</evidence>
<gene>
    <name evidence="2" type="ORF">HCN08_24385</name>
</gene>
<dbReference type="InterPro" id="IPR007560">
    <property type="entry name" value="Restrct_endonuc_IV_Mrr"/>
</dbReference>
<dbReference type="PANTHER" id="PTHR30015:SF7">
    <property type="entry name" value="TYPE IV METHYL-DIRECTED RESTRICTION ENZYME ECOKMRR"/>
    <property type="match status" value="1"/>
</dbReference>
<name>A0ABX0ZRC6_9ACTN</name>
<dbReference type="Pfam" id="PF13676">
    <property type="entry name" value="TIR_2"/>
    <property type="match status" value="1"/>
</dbReference>
<sequence>MRNSQLSTTRPRVFLSYAHSDDLLAQRVREALAGFEVVPSNPVSHPAANAADWLRQSLRASDVVVVLLSPASTMSKWVNSEVEYALSRDLDRRGADLIPVLIAPTDLPPSLRDRQVLDLTGDIDGGLQRLVRQIEMTALADFDGMGPLKFELLIADLLRTLGFDVEVAAGPGDAGADMRATYQRSDPFGSPETEVWLVETKLYSHQRISFEIIRRLAGILAVSPGRTRGLLITNAQLTSVAEEYVAELEQSSHITLRVVDGVELKRLLRQFPSVVSRHFGPAPTARRDGDS</sequence>
<evidence type="ECO:0000313" key="2">
    <source>
        <dbReference type="EMBL" id="NJP46519.1"/>
    </source>
</evidence>
<proteinExistence type="predicted"/>
<dbReference type="InterPro" id="IPR052906">
    <property type="entry name" value="Type_IV_Methyl-Rstrct_Enzyme"/>
</dbReference>
<dbReference type="SUPFAM" id="SSF52980">
    <property type="entry name" value="Restriction endonuclease-like"/>
    <property type="match status" value="1"/>
</dbReference>
<protein>
    <submittedName>
        <fullName evidence="2">TIR domain-containing protein</fullName>
    </submittedName>
</protein>
<dbReference type="RefSeq" id="WP_167985371.1">
    <property type="nucleotide sequence ID" value="NZ_JAATEJ010000022.1"/>
</dbReference>
<comment type="caution">
    <text evidence="2">The sequence shown here is derived from an EMBL/GenBank/DDBJ whole genome shotgun (WGS) entry which is preliminary data.</text>
</comment>
<dbReference type="Gene3D" id="3.40.50.10140">
    <property type="entry name" value="Toll/interleukin-1 receptor homology (TIR) domain"/>
    <property type="match status" value="1"/>
</dbReference>
<accession>A0ABX0ZRC6</accession>
<dbReference type="InterPro" id="IPR011335">
    <property type="entry name" value="Restrct_endonuc-II-like"/>
</dbReference>
<evidence type="ECO:0000313" key="3">
    <source>
        <dbReference type="Proteomes" id="UP000734511"/>
    </source>
</evidence>
<dbReference type="SUPFAM" id="SSF52200">
    <property type="entry name" value="Toll/Interleukin receptor TIR domain"/>
    <property type="match status" value="1"/>
</dbReference>
<dbReference type="InterPro" id="IPR035897">
    <property type="entry name" value="Toll_tir_struct_dom_sf"/>
</dbReference>
<keyword evidence="3" id="KW-1185">Reference proteome</keyword>
<organism evidence="2 3">
    <name type="scientific">Actinacidiphila epipremni</name>
    <dbReference type="NCBI Taxonomy" id="2053013"/>
    <lineage>
        <taxon>Bacteria</taxon>
        <taxon>Bacillati</taxon>
        <taxon>Actinomycetota</taxon>
        <taxon>Actinomycetes</taxon>
        <taxon>Kitasatosporales</taxon>
        <taxon>Streptomycetaceae</taxon>
        <taxon>Actinacidiphila</taxon>
    </lineage>
</organism>
<dbReference type="InterPro" id="IPR011856">
    <property type="entry name" value="tRNA_endonuc-like_dom_sf"/>
</dbReference>
<reference evidence="2 3" key="1">
    <citation type="submission" date="2020-03" db="EMBL/GenBank/DDBJ databases">
        <title>WGS of actinomycetes isolated from Thailand.</title>
        <authorList>
            <person name="Thawai C."/>
        </authorList>
    </citation>
    <scope>NUCLEOTIDE SEQUENCE [LARGE SCALE GENOMIC DNA]</scope>
    <source>
        <strain evidence="2 3">PRB2-1</strain>
    </source>
</reference>
<dbReference type="PANTHER" id="PTHR30015">
    <property type="entry name" value="MRR RESTRICTION SYSTEM PROTEIN"/>
    <property type="match status" value="1"/>
</dbReference>